<protein>
    <recommendedName>
        <fullName evidence="1">Glutamine amidotransferase domain-containing protein</fullName>
    </recommendedName>
</protein>
<dbReference type="InterPro" id="IPR017926">
    <property type="entry name" value="GATASE"/>
</dbReference>
<dbReference type="InterPro" id="IPR029062">
    <property type="entry name" value="Class_I_gatase-like"/>
</dbReference>
<reference evidence="2" key="1">
    <citation type="submission" date="2022-10" db="EMBL/GenBank/DDBJ databases">
        <title>Culturing micro-colonial fungi from biological soil crusts in the Mojave desert and describing Neophaeococcomyces mojavensis, and introducing the new genera and species Taxawa tesnikishii.</title>
        <authorList>
            <person name="Kurbessoian T."/>
            <person name="Stajich J.E."/>
        </authorList>
    </citation>
    <scope>NUCLEOTIDE SEQUENCE</scope>
    <source>
        <strain evidence="2">TK_1</strain>
    </source>
</reference>
<dbReference type="PANTHER" id="PTHR42695:SF5">
    <property type="entry name" value="GLUTAMINE AMIDOTRANSFERASE YLR126C-RELATED"/>
    <property type="match status" value="1"/>
</dbReference>
<dbReference type="Pfam" id="PF00117">
    <property type="entry name" value="GATase"/>
    <property type="match status" value="1"/>
</dbReference>
<name>A0ABQ9P6I4_9PEZI</name>
<comment type="caution">
    <text evidence="2">The sequence shown here is derived from an EMBL/GenBank/DDBJ whole genome shotgun (WGS) entry which is preliminary data.</text>
</comment>
<dbReference type="PANTHER" id="PTHR42695">
    <property type="entry name" value="GLUTAMINE AMIDOTRANSFERASE YLR126C-RELATED"/>
    <property type="match status" value="1"/>
</dbReference>
<accession>A0ABQ9P6I4</accession>
<gene>
    <name evidence="2" type="ORF">H2201_000448</name>
</gene>
<proteinExistence type="predicted"/>
<dbReference type="PROSITE" id="PS51273">
    <property type="entry name" value="GATASE_TYPE_1"/>
    <property type="match status" value="1"/>
</dbReference>
<sequence>MKPPLRIAILECDTPLTRTKSKYGGYGGVFKSLLEAGADALGQPDLVSSKKGLDITTYDVVNEERYPTLENVDAVLISGSRHNSFENVPWIVKLVEFIKQLLEEQDRVRVIGVCFGHQIVGRAMGVRVDRSDRGWETSVTPVNLTKKGRELFKLDKLMIHQMHKDMVYDYPPGVEELGYTERCAVQGMYRKGRGITVQGHPEFTRDIVTELLETRHNQGIFDDKAFEEAMSRVANRHDGVAVASAFLRFLLED</sequence>
<evidence type="ECO:0000259" key="1">
    <source>
        <dbReference type="Pfam" id="PF00117"/>
    </source>
</evidence>
<dbReference type="EMBL" id="JAPDRL010000002">
    <property type="protein sequence ID" value="KAJ9669581.1"/>
    <property type="molecule type" value="Genomic_DNA"/>
</dbReference>
<evidence type="ECO:0000313" key="3">
    <source>
        <dbReference type="Proteomes" id="UP001172684"/>
    </source>
</evidence>
<evidence type="ECO:0000313" key="2">
    <source>
        <dbReference type="EMBL" id="KAJ9669581.1"/>
    </source>
</evidence>
<dbReference type="Gene3D" id="3.40.50.880">
    <property type="match status" value="1"/>
</dbReference>
<dbReference type="CDD" id="cd01741">
    <property type="entry name" value="GATase1_1"/>
    <property type="match status" value="1"/>
</dbReference>
<dbReference type="InterPro" id="IPR044992">
    <property type="entry name" value="ChyE-like"/>
</dbReference>
<organism evidence="2 3">
    <name type="scientific">Coniosporium apollinis</name>
    <dbReference type="NCBI Taxonomy" id="61459"/>
    <lineage>
        <taxon>Eukaryota</taxon>
        <taxon>Fungi</taxon>
        <taxon>Dikarya</taxon>
        <taxon>Ascomycota</taxon>
        <taxon>Pezizomycotina</taxon>
        <taxon>Dothideomycetes</taxon>
        <taxon>Dothideomycetes incertae sedis</taxon>
        <taxon>Coniosporium</taxon>
    </lineage>
</organism>
<keyword evidence="3" id="KW-1185">Reference proteome</keyword>
<dbReference type="SUPFAM" id="SSF52317">
    <property type="entry name" value="Class I glutamine amidotransferase-like"/>
    <property type="match status" value="1"/>
</dbReference>
<feature type="domain" description="Glutamine amidotransferase" evidence="1">
    <location>
        <begin position="54"/>
        <end position="204"/>
    </location>
</feature>
<dbReference type="Proteomes" id="UP001172684">
    <property type="component" value="Unassembled WGS sequence"/>
</dbReference>